<dbReference type="EMBL" id="CP031194">
    <property type="protein sequence ID" value="AXG78598.1"/>
    <property type="molecule type" value="Genomic_DNA"/>
</dbReference>
<name>A0A345HPH4_9ACTN</name>
<dbReference type="AlphaFoldDB" id="A0A345HPH4"/>
<evidence type="ECO:0000313" key="2">
    <source>
        <dbReference type="EMBL" id="AXG78598.1"/>
    </source>
</evidence>
<evidence type="ECO:0000256" key="1">
    <source>
        <dbReference type="SAM" id="Phobius"/>
    </source>
</evidence>
<keyword evidence="1" id="KW-0812">Transmembrane</keyword>
<dbReference type="OrthoDB" id="4266936at2"/>
<gene>
    <name evidence="2" type="ORF">DVK44_13715</name>
</gene>
<feature type="transmembrane region" description="Helical" evidence="1">
    <location>
        <begin position="44"/>
        <end position="60"/>
    </location>
</feature>
<feature type="transmembrane region" description="Helical" evidence="1">
    <location>
        <begin position="66"/>
        <end position="85"/>
    </location>
</feature>
<evidence type="ECO:0008006" key="4">
    <source>
        <dbReference type="Google" id="ProtNLM"/>
    </source>
</evidence>
<accession>A0A345HPH4</accession>
<evidence type="ECO:0000313" key="3">
    <source>
        <dbReference type="Proteomes" id="UP000253868"/>
    </source>
</evidence>
<sequence>MPESLDAQMRDEIDDQVAEAFDAYLADRLAEPGPLRASLALRRSTRLVLGTVGLGALATALAPDGSAVVCSIWGAIAVIDLAWLLTARRR</sequence>
<dbReference type="Proteomes" id="UP000253868">
    <property type="component" value="Chromosome"/>
</dbReference>
<protein>
    <recommendedName>
        <fullName evidence="4">DUF3040 domain-containing protein</fullName>
    </recommendedName>
</protein>
<proteinExistence type="predicted"/>
<reference evidence="3" key="1">
    <citation type="submission" date="2018-07" db="EMBL/GenBank/DDBJ databases">
        <authorList>
            <person name="Zhao J."/>
        </authorList>
    </citation>
    <scope>NUCLEOTIDE SEQUENCE [LARGE SCALE GENOMIC DNA]</scope>
    <source>
        <strain evidence="3">GSSD-12</strain>
    </source>
</reference>
<organism evidence="2 3">
    <name type="scientific">Streptomyces paludis</name>
    <dbReference type="NCBI Taxonomy" id="2282738"/>
    <lineage>
        <taxon>Bacteria</taxon>
        <taxon>Bacillati</taxon>
        <taxon>Actinomycetota</taxon>
        <taxon>Actinomycetes</taxon>
        <taxon>Kitasatosporales</taxon>
        <taxon>Streptomycetaceae</taxon>
        <taxon>Streptomyces</taxon>
    </lineage>
</organism>
<keyword evidence="1" id="KW-1133">Transmembrane helix</keyword>
<dbReference type="KEGG" id="spad:DVK44_13715"/>
<dbReference type="RefSeq" id="WP_114659941.1">
    <property type="nucleotide sequence ID" value="NZ_CP031194.1"/>
</dbReference>
<keyword evidence="3" id="KW-1185">Reference proteome</keyword>
<keyword evidence="1" id="KW-0472">Membrane</keyword>